<dbReference type="EnsemblMetazoa" id="XM_028285193.2">
    <property type="protein sequence ID" value="XP_028140994.2"/>
    <property type="gene ID" value="LOC114335033"/>
</dbReference>
<keyword evidence="4 8" id="KW-1133">Transmembrane helix</keyword>
<dbReference type="PANTHER" id="PTHR22730">
    <property type="entry name" value="PROMININ PROM PROTEIN"/>
    <property type="match status" value="1"/>
</dbReference>
<comment type="similarity">
    <text evidence="2">Belongs to the prominin family.</text>
</comment>
<comment type="subcellular location">
    <subcellularLocation>
        <location evidence="1">Membrane</location>
        <topology evidence="1">Multi-pass membrane protein</topology>
    </subcellularLocation>
</comment>
<keyword evidence="6" id="KW-0325">Glycoprotein</keyword>
<evidence type="ECO:0000256" key="1">
    <source>
        <dbReference type="ARBA" id="ARBA00004141"/>
    </source>
</evidence>
<evidence type="ECO:0008006" key="11">
    <source>
        <dbReference type="Google" id="ProtNLM"/>
    </source>
</evidence>
<evidence type="ECO:0000313" key="10">
    <source>
        <dbReference type="Proteomes" id="UP001652700"/>
    </source>
</evidence>
<evidence type="ECO:0000256" key="7">
    <source>
        <dbReference type="SAM" id="MobiDB-lite"/>
    </source>
</evidence>
<keyword evidence="5 8" id="KW-0472">Membrane</keyword>
<name>A0ABM5ISZ4_DIAVI</name>
<feature type="region of interest" description="Disordered" evidence="7">
    <location>
        <begin position="801"/>
        <end position="857"/>
    </location>
</feature>
<dbReference type="InterPro" id="IPR008795">
    <property type="entry name" value="Prominin"/>
</dbReference>
<organism evidence="9 10">
    <name type="scientific">Diabrotica virgifera virgifera</name>
    <name type="common">western corn rootworm</name>
    <dbReference type="NCBI Taxonomy" id="50390"/>
    <lineage>
        <taxon>Eukaryota</taxon>
        <taxon>Metazoa</taxon>
        <taxon>Ecdysozoa</taxon>
        <taxon>Arthropoda</taxon>
        <taxon>Hexapoda</taxon>
        <taxon>Insecta</taxon>
        <taxon>Pterygota</taxon>
        <taxon>Neoptera</taxon>
        <taxon>Endopterygota</taxon>
        <taxon>Coleoptera</taxon>
        <taxon>Polyphaga</taxon>
        <taxon>Cucujiformia</taxon>
        <taxon>Chrysomeloidea</taxon>
        <taxon>Chrysomelidae</taxon>
        <taxon>Galerucinae</taxon>
        <taxon>Diabroticina</taxon>
        <taxon>Diabroticites</taxon>
        <taxon>Diabrotica</taxon>
    </lineage>
</organism>
<dbReference type="GeneID" id="114335033"/>
<protein>
    <recommendedName>
        <fullName evidence="11">Prominin-1-A-like</fullName>
    </recommendedName>
</protein>
<evidence type="ECO:0000256" key="8">
    <source>
        <dbReference type="SAM" id="Phobius"/>
    </source>
</evidence>
<feature type="compositionally biased region" description="Basic and acidic residues" evidence="7">
    <location>
        <begin position="825"/>
        <end position="840"/>
    </location>
</feature>
<accession>A0ABM5ISZ4</accession>
<dbReference type="RefSeq" id="XP_028140994.2">
    <property type="nucleotide sequence ID" value="XM_028285193.2"/>
</dbReference>
<feature type="transmembrane region" description="Helical" evidence="8">
    <location>
        <begin position="131"/>
        <end position="157"/>
    </location>
</feature>
<proteinExistence type="inferred from homology"/>
<evidence type="ECO:0000256" key="4">
    <source>
        <dbReference type="ARBA" id="ARBA00022989"/>
    </source>
</evidence>
<evidence type="ECO:0000256" key="5">
    <source>
        <dbReference type="ARBA" id="ARBA00023136"/>
    </source>
</evidence>
<feature type="compositionally biased region" description="Polar residues" evidence="7">
    <location>
        <begin position="841"/>
        <end position="851"/>
    </location>
</feature>
<evidence type="ECO:0000313" key="9">
    <source>
        <dbReference type="EnsemblMetazoa" id="XP_028140994.2"/>
    </source>
</evidence>
<evidence type="ECO:0000256" key="6">
    <source>
        <dbReference type="ARBA" id="ARBA00023180"/>
    </source>
</evidence>
<dbReference type="Proteomes" id="UP001652700">
    <property type="component" value="Unplaced"/>
</dbReference>
<feature type="transmembrane region" description="Helical" evidence="8">
    <location>
        <begin position="397"/>
        <end position="425"/>
    </location>
</feature>
<keyword evidence="3 8" id="KW-0812">Transmembrane</keyword>
<feature type="transmembrane region" description="Helical" evidence="8">
    <location>
        <begin position="445"/>
        <end position="474"/>
    </location>
</feature>
<sequence>MAADMSVFDNLKAQLPDYDNYTHTNQYTAASITFSPGGMKGLYDMTRSFVDSLLPANFLSEDLFSWDDDNNPSLNTSYADLAMQYAGLIAFFGFILLLLVLIPVCGLIFACCRCCGLCGAKARVSEKKQDLCLKIILGILLVICCAVLLFGIASAFATTHRMKTGVNQLRENGRKVYNDSVGYIEDVKDHVHFLLEADYDKFSGTFKQTLKDSTQDILNNLPLWNDVTIITTISTFADKLTYLKTDLDNLQRKTDQLKTTGSSLTSEMADIQKGLKDTLEKCGPSCADAEKMVNDLKIIDVKDIPAIPDIFNGVIIGDIQKAATSANDLVQKVPDTINSQIQTVTAQVDTEIDKAGATIKDNTKTMDDLVDKVKEHMKSVYSSFGDRNDYLEKYYPYFYYVGIVVSCVLLLILVFLFFGLVFGLFGNRPDKYKSYCCSKGTGSVFLMTAVALIFIITVIICIMTLVMSVGGIAADRIICYPLRNPDKSSIITVIDKYIDKHIKDDNEFSFNITTILDKCYNNKSIYEVLDLKTKSQFDIDKTIGQFNITQNIDDMVDKVGDAIDKINFNFLEADTEEKLNELTNIDVKDLLAVFEKMQDILKNNIVDVDLKELVDTLNNIAANLNNVDQELAANLTNQIKDLEDFNTNKLKPFIEDINIILAMEDNLQKDLKMGSQNFPEAIQEFIGQIETAQNKFTNDTKATIDIFEEGARTFGKLIENLINGYTGRISSEVQNELGKCTPLNVAIHGGLTAFCDKIALPWNGFWTSLFVCLVTFVPILILSIWLASIYKSYKDDGQHLIREPQHRGKKNKKDNFNDYYNMPPRNHENPLGKSHNDDNHNYYNSSAPNDNRNSRYYDMAPKFNRQHEASTRF</sequence>
<dbReference type="Pfam" id="PF05478">
    <property type="entry name" value="Prominin"/>
    <property type="match status" value="1"/>
</dbReference>
<feature type="transmembrane region" description="Helical" evidence="8">
    <location>
        <begin position="85"/>
        <end position="110"/>
    </location>
</feature>
<keyword evidence="10" id="KW-1185">Reference proteome</keyword>
<reference evidence="9" key="1">
    <citation type="submission" date="2025-05" db="UniProtKB">
        <authorList>
            <consortium name="EnsemblMetazoa"/>
        </authorList>
    </citation>
    <scope>IDENTIFICATION</scope>
</reference>
<feature type="transmembrane region" description="Helical" evidence="8">
    <location>
        <begin position="765"/>
        <end position="787"/>
    </location>
</feature>
<evidence type="ECO:0000256" key="3">
    <source>
        <dbReference type="ARBA" id="ARBA00022692"/>
    </source>
</evidence>
<evidence type="ECO:0000256" key="2">
    <source>
        <dbReference type="ARBA" id="ARBA00006058"/>
    </source>
</evidence>
<dbReference type="PANTHER" id="PTHR22730:SF1">
    <property type="entry name" value="PROMININ-LIKE PROTEIN"/>
    <property type="match status" value="1"/>
</dbReference>